<dbReference type="PROSITE" id="PS51892">
    <property type="entry name" value="SUBTILASE"/>
    <property type="match status" value="1"/>
</dbReference>
<keyword evidence="10" id="KW-1185">Reference proteome</keyword>
<keyword evidence="1 5" id="KW-0645">Protease</keyword>
<dbReference type="InterPro" id="IPR036852">
    <property type="entry name" value="Peptidase_S8/S53_dom_sf"/>
</dbReference>
<dbReference type="Gene3D" id="2.60.120.1290">
    <property type="match status" value="1"/>
</dbReference>
<dbReference type="Gene3D" id="3.40.50.1820">
    <property type="entry name" value="alpha/beta hydrolase"/>
    <property type="match status" value="1"/>
</dbReference>
<dbReference type="AlphaFoldDB" id="A0A3M9XNW6"/>
<dbReference type="GO" id="GO:0004252">
    <property type="term" value="F:serine-type endopeptidase activity"/>
    <property type="evidence" value="ECO:0007669"/>
    <property type="project" value="UniProtKB-UniRule"/>
</dbReference>
<comment type="caution">
    <text evidence="9">The sequence shown here is derived from an EMBL/GenBank/DDBJ whole genome shotgun (WGS) entry which is preliminary data.</text>
</comment>
<dbReference type="EMBL" id="QWDD01000001">
    <property type="protein sequence ID" value="RNJ49704.1"/>
    <property type="molecule type" value="Genomic_DNA"/>
</dbReference>
<dbReference type="GO" id="GO:0006508">
    <property type="term" value="P:proteolysis"/>
    <property type="evidence" value="ECO:0007669"/>
    <property type="project" value="UniProtKB-KW"/>
</dbReference>
<evidence type="ECO:0000256" key="2">
    <source>
        <dbReference type="ARBA" id="ARBA00022801"/>
    </source>
</evidence>
<dbReference type="PANTHER" id="PTHR45856:SF24">
    <property type="entry name" value="FUNGAL LIPASE-LIKE DOMAIN-CONTAINING PROTEIN"/>
    <property type="match status" value="1"/>
</dbReference>
<dbReference type="InterPro" id="IPR015500">
    <property type="entry name" value="Peptidase_S8_subtilisin-rel"/>
</dbReference>
<dbReference type="PANTHER" id="PTHR45856">
    <property type="entry name" value="ALPHA/BETA-HYDROLASES SUPERFAMILY PROTEIN"/>
    <property type="match status" value="1"/>
</dbReference>
<keyword evidence="3 5" id="KW-0720">Serine protease</keyword>
<evidence type="ECO:0000256" key="3">
    <source>
        <dbReference type="ARBA" id="ARBA00022825"/>
    </source>
</evidence>
<dbReference type="Gene3D" id="3.40.50.200">
    <property type="entry name" value="Peptidase S8/S53 domain"/>
    <property type="match status" value="1"/>
</dbReference>
<evidence type="ECO:0000259" key="8">
    <source>
        <dbReference type="Pfam" id="PF01764"/>
    </source>
</evidence>
<dbReference type="InterPro" id="IPR000209">
    <property type="entry name" value="Peptidase_S8/S53_dom"/>
</dbReference>
<name>A0A3M9XNW6_9HYPH</name>
<feature type="active site" description="Charge relay system" evidence="4 5">
    <location>
        <position position="435"/>
    </location>
</feature>
<evidence type="ECO:0000256" key="5">
    <source>
        <dbReference type="PROSITE-ProRule" id="PRU01240"/>
    </source>
</evidence>
<feature type="domain" description="Peptidase S8/S53" evidence="7">
    <location>
        <begin position="769"/>
        <end position="893"/>
    </location>
</feature>
<dbReference type="CDD" id="cd00519">
    <property type="entry name" value="Lipase_3"/>
    <property type="match status" value="1"/>
</dbReference>
<evidence type="ECO:0000313" key="9">
    <source>
        <dbReference type="EMBL" id="RNJ49704.1"/>
    </source>
</evidence>
<accession>A0A3M9XNW6</accession>
<dbReference type="PROSITE" id="PS00136">
    <property type="entry name" value="SUBTILASE_ASP"/>
    <property type="match status" value="1"/>
</dbReference>
<dbReference type="PRINTS" id="PR00723">
    <property type="entry name" value="SUBTILISIN"/>
</dbReference>
<dbReference type="GO" id="GO:0006629">
    <property type="term" value="P:lipid metabolic process"/>
    <property type="evidence" value="ECO:0007669"/>
    <property type="project" value="InterPro"/>
</dbReference>
<dbReference type="Pfam" id="PF00082">
    <property type="entry name" value="Peptidase_S8"/>
    <property type="match status" value="2"/>
</dbReference>
<dbReference type="OrthoDB" id="9816306at2"/>
<protein>
    <submittedName>
        <fullName evidence="9">DUF2974 domain-containing protein</fullName>
    </submittedName>
</protein>
<dbReference type="SUPFAM" id="SSF53474">
    <property type="entry name" value="alpha/beta-Hydrolases"/>
    <property type="match status" value="1"/>
</dbReference>
<dbReference type="PROSITE" id="PS00138">
    <property type="entry name" value="SUBTILASE_SER"/>
    <property type="match status" value="1"/>
</dbReference>
<feature type="active site" description="Charge relay system" evidence="4 5">
    <location>
        <position position="511"/>
    </location>
</feature>
<dbReference type="InterPro" id="IPR051218">
    <property type="entry name" value="Sec_MonoDiacylglyc_Lipase"/>
</dbReference>
<dbReference type="InterPro" id="IPR029058">
    <property type="entry name" value="AB_hydrolase_fold"/>
</dbReference>
<evidence type="ECO:0000313" key="10">
    <source>
        <dbReference type="Proteomes" id="UP000268623"/>
    </source>
</evidence>
<feature type="domain" description="Fungal lipase-type" evidence="8">
    <location>
        <begin position="68"/>
        <end position="192"/>
    </location>
</feature>
<evidence type="ECO:0000259" key="7">
    <source>
        <dbReference type="Pfam" id="PF00082"/>
    </source>
</evidence>
<organism evidence="9 10">
    <name type="scientific">Methylocystis hirsuta</name>
    <dbReference type="NCBI Taxonomy" id="369798"/>
    <lineage>
        <taxon>Bacteria</taxon>
        <taxon>Pseudomonadati</taxon>
        <taxon>Pseudomonadota</taxon>
        <taxon>Alphaproteobacteria</taxon>
        <taxon>Hyphomicrobiales</taxon>
        <taxon>Methylocystaceae</taxon>
        <taxon>Methylocystis</taxon>
    </lineage>
</organism>
<evidence type="ECO:0000256" key="4">
    <source>
        <dbReference type="PIRSR" id="PIRSR615500-1"/>
    </source>
</evidence>
<dbReference type="InterPro" id="IPR023828">
    <property type="entry name" value="Peptidase_S8_Ser-AS"/>
</dbReference>
<dbReference type="Proteomes" id="UP000268623">
    <property type="component" value="Unassembled WGS sequence"/>
</dbReference>
<dbReference type="InterPro" id="IPR002921">
    <property type="entry name" value="Fungal_lipase-type"/>
</dbReference>
<reference evidence="9 10" key="1">
    <citation type="submission" date="2018-08" db="EMBL/GenBank/DDBJ databases">
        <title>Genome sequence of Methylocystis hirsuta CSC1, a methanotroph able to accumulate PHAs.</title>
        <authorList>
            <person name="Bordel S."/>
            <person name="Rodriguez E."/>
            <person name="Gancedo J."/>
            <person name="Munoz R."/>
        </authorList>
    </citation>
    <scope>NUCLEOTIDE SEQUENCE [LARGE SCALE GENOMIC DNA]</scope>
    <source>
        <strain evidence="9 10">CSC1</strain>
    </source>
</reference>
<sequence>MFSIEALRNSSFSWRTSLSLAVASSVSYEAEAVVKNIGVNNWGFSRVVFFDVDETQGFIASVDDVVLVAFRGTESLGDWLSNLDLASRQWPGHGELHNGFLACYERVKNLVLAEVSKGGHAKKLWLTGHSLGGALATIAAADLTSAHVVAGVHTFGQPRLGDQSFQRFIQQHLPNKFFRFVNDDDIVPRIPPGFEHVGKLIHFDAQGRVQKAEPGVEAAEIETPPLTETEFRQMQAEMKLVKATLDTHGAVGTEAFDASVEGLFPSISDHRIANYIAAIRRQTLGATIDSTLERADAESVFANLSVELAAPSVLESFEAAPEAMKSISRGPSSARKAPQKPSSELFPVLIRLRDENWSAPETVDIHSRIGAFASAQTSLEGLAQLENDPLVISIEASREAGKPELAASVPFVGGDVVHRPPIEEKGDAAIVGVVDAGVDVLHEAFRDAAGKSRIIAYWDQRGSGGPTPKALLGGLFTQDYGVVYTAANIDNFISGALAPPSALHGDARLGHGTHVASIAAGRAVGTLPDGMAPEAKIIVVAPHMKTGPGDPPSLGYSNSHVDALQFLKLVVKGGNVLLSDPLPIAVNISLGMNAGAHDGSSTLEAVFDAVTQSGRDPGYVIVKSAGNERGHGGHARVRAFTGVESIGWNSSDVFRNQDYFELWHSSLDKMTFTLVDPAGNRSAEVSSATPEVKQTLGGNVCQLRLTEIHPDNGASRLSVTIMMGANPIQAGVWSLKITGTAIGSREANVDMWVERNDDRPLRFVIEDPRLTLSIPGTANTVITVGACNSALPLELLPASSYGGTWDGRPKPDICAPGTAIVAARANEASHQAVTKMSGTSMAAPHVSGALALVMSHRHKQVGAAQYNARQFQAALVRTAKQFNRVHHEGYGFGALDAENLFNALK</sequence>
<dbReference type="RefSeq" id="WP_123175673.1">
    <property type="nucleotide sequence ID" value="NZ_QWDD01000001.1"/>
</dbReference>
<evidence type="ECO:0000256" key="6">
    <source>
        <dbReference type="RuleBase" id="RU003355"/>
    </source>
</evidence>
<gene>
    <name evidence="9" type="ORF">D1O30_08910</name>
</gene>
<dbReference type="Pfam" id="PF01764">
    <property type="entry name" value="Lipase_3"/>
    <property type="match status" value="1"/>
</dbReference>
<keyword evidence="2 5" id="KW-0378">Hydrolase</keyword>
<dbReference type="InterPro" id="IPR022398">
    <property type="entry name" value="Peptidase_S8_His-AS"/>
</dbReference>
<evidence type="ECO:0000256" key="1">
    <source>
        <dbReference type="ARBA" id="ARBA00022670"/>
    </source>
</evidence>
<comment type="similarity">
    <text evidence="5 6">Belongs to the peptidase S8 family.</text>
</comment>
<feature type="domain" description="Peptidase S8/S53" evidence="7">
    <location>
        <begin position="426"/>
        <end position="629"/>
    </location>
</feature>
<dbReference type="PROSITE" id="PS00137">
    <property type="entry name" value="SUBTILASE_HIS"/>
    <property type="match status" value="1"/>
</dbReference>
<proteinExistence type="inferred from homology"/>
<dbReference type="SUPFAM" id="SSF52743">
    <property type="entry name" value="Subtilisin-like"/>
    <property type="match status" value="1"/>
</dbReference>
<dbReference type="InterPro" id="IPR023827">
    <property type="entry name" value="Peptidase_S8_Asp-AS"/>
</dbReference>
<feature type="active site" description="Charge relay system" evidence="4 5">
    <location>
        <position position="840"/>
    </location>
</feature>